<sequence>MTSYTTAPTRLGETRLPDGRTLGWAEWGPEDGVPVLLCPGAATSRRLGFGPQAVEALGVRLVSADRPGLGASSPAPGRTFADFAEDMRRLSEERGLGRPAVVGNSQGAPFALACAVEGVARALAVVSGADEVAAPEFADALTPELRDLVTRTERAPADAEAFFAGLGPDAMWGMVMGGSPDSDLAVYQRPEFAAAYRAALDEAFAQGGAGYARDTVLAMGRWPFALDRIGVPVDVWYGAEDTGHSPDNGARLAARMPGARRHVVPGIGGAVLWTHAEEVLATLVGRNEDNA</sequence>
<proteinExistence type="predicted"/>
<dbReference type="AlphaFoldDB" id="A0A5C4VCE0"/>
<dbReference type="GO" id="GO:0016787">
    <property type="term" value="F:hydrolase activity"/>
    <property type="evidence" value="ECO:0007669"/>
    <property type="project" value="UniProtKB-KW"/>
</dbReference>
<dbReference type="Proteomes" id="UP000311713">
    <property type="component" value="Unassembled WGS sequence"/>
</dbReference>
<evidence type="ECO:0000313" key="3">
    <source>
        <dbReference type="Proteomes" id="UP000311713"/>
    </source>
</evidence>
<dbReference type="PANTHER" id="PTHR43433:SF10">
    <property type="entry name" value="AB HYDROLASE-1 DOMAIN-CONTAINING PROTEIN"/>
    <property type="match status" value="1"/>
</dbReference>
<gene>
    <name evidence="2" type="ORF">FH715_04175</name>
</gene>
<dbReference type="EMBL" id="VDGT01000002">
    <property type="protein sequence ID" value="TNM33557.1"/>
    <property type="molecule type" value="Genomic_DNA"/>
</dbReference>
<organism evidence="2 3">
    <name type="scientific">Streptomyces sedi</name>
    <dbReference type="NCBI Taxonomy" id="555059"/>
    <lineage>
        <taxon>Bacteria</taxon>
        <taxon>Bacillati</taxon>
        <taxon>Actinomycetota</taxon>
        <taxon>Actinomycetes</taxon>
        <taxon>Kitasatosporales</taxon>
        <taxon>Streptomycetaceae</taxon>
        <taxon>Streptomyces</taxon>
    </lineage>
</organism>
<keyword evidence="3" id="KW-1185">Reference proteome</keyword>
<dbReference type="PANTHER" id="PTHR43433">
    <property type="entry name" value="HYDROLASE, ALPHA/BETA FOLD FAMILY PROTEIN"/>
    <property type="match status" value="1"/>
</dbReference>
<dbReference type="InterPro" id="IPR000073">
    <property type="entry name" value="AB_hydrolase_1"/>
</dbReference>
<protein>
    <submittedName>
        <fullName evidence="2">Alpha/beta hydrolase</fullName>
    </submittedName>
</protein>
<dbReference type="Pfam" id="PF00561">
    <property type="entry name" value="Abhydrolase_1"/>
    <property type="match status" value="1"/>
</dbReference>
<name>A0A5C4VCE0_9ACTN</name>
<comment type="caution">
    <text evidence="2">The sequence shown here is derived from an EMBL/GenBank/DDBJ whole genome shotgun (WGS) entry which is preliminary data.</text>
</comment>
<evidence type="ECO:0000313" key="2">
    <source>
        <dbReference type="EMBL" id="TNM33557.1"/>
    </source>
</evidence>
<dbReference type="RefSeq" id="WP_139640764.1">
    <property type="nucleotide sequence ID" value="NZ_BAAAZS010000006.1"/>
</dbReference>
<evidence type="ECO:0000259" key="1">
    <source>
        <dbReference type="Pfam" id="PF00561"/>
    </source>
</evidence>
<feature type="domain" description="AB hydrolase-1" evidence="1">
    <location>
        <begin position="34"/>
        <end position="275"/>
    </location>
</feature>
<dbReference type="OrthoDB" id="9800988at2"/>
<dbReference type="SUPFAM" id="SSF53474">
    <property type="entry name" value="alpha/beta-Hydrolases"/>
    <property type="match status" value="1"/>
</dbReference>
<keyword evidence="2" id="KW-0378">Hydrolase</keyword>
<accession>A0A5C4VCE0</accession>
<dbReference type="InterPro" id="IPR050471">
    <property type="entry name" value="AB_hydrolase"/>
</dbReference>
<reference evidence="2 3" key="1">
    <citation type="submission" date="2019-06" db="EMBL/GenBank/DDBJ databases">
        <title>Draft genome of Streptomyces sedi sp. JCM16909.</title>
        <authorList>
            <person name="Klykleung N."/>
            <person name="Tanasupawat S."/>
            <person name="Kudo T."/>
            <person name="Yuki M."/>
            <person name="Ohkuma M."/>
        </authorList>
    </citation>
    <scope>NUCLEOTIDE SEQUENCE [LARGE SCALE GENOMIC DNA]</scope>
    <source>
        <strain evidence="2 3">JCM 16909</strain>
    </source>
</reference>
<dbReference type="Gene3D" id="3.40.50.1820">
    <property type="entry name" value="alpha/beta hydrolase"/>
    <property type="match status" value="1"/>
</dbReference>
<dbReference type="InterPro" id="IPR029058">
    <property type="entry name" value="AB_hydrolase_fold"/>
</dbReference>